<sequence>MRESPDLTAVMAYLVLFLVVSVAADVDEDDYLYTNFFPELLNQPSELDTTDADPDEIHELLCVDCKAVPKLATVRDDDSLLLKSTTQRTDQRLEQTTVVKKSGGVPWPYFNHMETGELMIPIVNRIRTSTAKRTTSSVAASNRVFDFRWNDLIKKTTQIPQ</sequence>
<keyword evidence="1" id="KW-0732">Signal</keyword>
<evidence type="ECO:0000313" key="2">
    <source>
        <dbReference type="EMBL" id="KAF0767397.1"/>
    </source>
</evidence>
<feature type="chain" id="PRO_5026096878" evidence="1">
    <location>
        <begin position="25"/>
        <end position="161"/>
    </location>
</feature>
<proteinExistence type="predicted"/>
<accession>A0A6G0ZAK5</accession>
<gene>
    <name evidence="2" type="ORF">FWK35_00011845</name>
</gene>
<feature type="signal peptide" evidence="1">
    <location>
        <begin position="1"/>
        <end position="24"/>
    </location>
</feature>
<dbReference type="EMBL" id="VUJU01000976">
    <property type="protein sequence ID" value="KAF0767397.1"/>
    <property type="molecule type" value="Genomic_DNA"/>
</dbReference>
<name>A0A6G0ZAK5_APHCR</name>
<keyword evidence="3" id="KW-1185">Reference proteome</keyword>
<dbReference type="AlphaFoldDB" id="A0A6G0ZAK5"/>
<dbReference type="Proteomes" id="UP000478052">
    <property type="component" value="Unassembled WGS sequence"/>
</dbReference>
<organism evidence="2 3">
    <name type="scientific">Aphis craccivora</name>
    <name type="common">Cowpea aphid</name>
    <dbReference type="NCBI Taxonomy" id="307492"/>
    <lineage>
        <taxon>Eukaryota</taxon>
        <taxon>Metazoa</taxon>
        <taxon>Ecdysozoa</taxon>
        <taxon>Arthropoda</taxon>
        <taxon>Hexapoda</taxon>
        <taxon>Insecta</taxon>
        <taxon>Pterygota</taxon>
        <taxon>Neoptera</taxon>
        <taxon>Paraneoptera</taxon>
        <taxon>Hemiptera</taxon>
        <taxon>Sternorrhyncha</taxon>
        <taxon>Aphidomorpha</taxon>
        <taxon>Aphidoidea</taxon>
        <taxon>Aphididae</taxon>
        <taxon>Aphidini</taxon>
        <taxon>Aphis</taxon>
        <taxon>Aphis</taxon>
    </lineage>
</organism>
<reference evidence="2 3" key="1">
    <citation type="submission" date="2019-08" db="EMBL/GenBank/DDBJ databases">
        <title>Whole genome of Aphis craccivora.</title>
        <authorList>
            <person name="Voronova N.V."/>
            <person name="Shulinski R.S."/>
            <person name="Bandarenka Y.V."/>
            <person name="Zhorov D.G."/>
            <person name="Warner D."/>
        </authorList>
    </citation>
    <scope>NUCLEOTIDE SEQUENCE [LARGE SCALE GENOMIC DNA]</scope>
    <source>
        <strain evidence="2">180601</strain>
        <tissue evidence="2">Whole Body</tissue>
    </source>
</reference>
<protein>
    <submittedName>
        <fullName evidence="2">Uncharacterized protein</fullName>
    </submittedName>
</protein>
<dbReference type="OrthoDB" id="6613507at2759"/>
<comment type="caution">
    <text evidence="2">The sequence shown here is derived from an EMBL/GenBank/DDBJ whole genome shotgun (WGS) entry which is preliminary data.</text>
</comment>
<evidence type="ECO:0000256" key="1">
    <source>
        <dbReference type="SAM" id="SignalP"/>
    </source>
</evidence>
<evidence type="ECO:0000313" key="3">
    <source>
        <dbReference type="Proteomes" id="UP000478052"/>
    </source>
</evidence>